<dbReference type="RefSeq" id="WP_008487009.1">
    <property type="nucleotide sequence ID" value="NZ_AMRG01000001.1"/>
</dbReference>
<comment type="caution">
    <text evidence="2">The sequence shown here is derived from an EMBL/GenBank/DDBJ whole genome shotgun (WGS) entry which is preliminary data.</text>
</comment>
<sequence>MSVAKDQIEVVIPPSFALEYPDGKLVAYSGTIKFTNHADKDAHVHVQGYNESHNVDRLVHRVGPNDSVVIAASEFAEDKESREYNFVVHGIDDDSGYQEGMKPVGEPDARGDLGVKV</sequence>
<gene>
    <name evidence="2" type="ORF">A10D4_00420</name>
</gene>
<reference evidence="2 3" key="1">
    <citation type="journal article" date="2012" name="J. Bacteriol.">
        <title>Genome Sequence of Idiomarina xiamenensis Type Strain 10-D-4.</title>
        <authorList>
            <person name="Lai Q."/>
            <person name="Wang L."/>
            <person name="Wang W."/>
            <person name="Shao Z."/>
        </authorList>
    </citation>
    <scope>NUCLEOTIDE SEQUENCE [LARGE SCALE GENOMIC DNA]</scope>
    <source>
        <strain evidence="2 3">10-D-4</strain>
    </source>
</reference>
<accession>K2KY66</accession>
<evidence type="ECO:0000313" key="2">
    <source>
        <dbReference type="EMBL" id="EKE87514.1"/>
    </source>
</evidence>
<proteinExistence type="predicted"/>
<organism evidence="2 3">
    <name type="scientific">Idiomarina xiamenensis 10-D-4</name>
    <dbReference type="NCBI Taxonomy" id="740709"/>
    <lineage>
        <taxon>Bacteria</taxon>
        <taxon>Pseudomonadati</taxon>
        <taxon>Pseudomonadota</taxon>
        <taxon>Gammaproteobacteria</taxon>
        <taxon>Alteromonadales</taxon>
        <taxon>Idiomarinaceae</taxon>
        <taxon>Idiomarina</taxon>
    </lineage>
</organism>
<evidence type="ECO:0000256" key="1">
    <source>
        <dbReference type="SAM" id="MobiDB-lite"/>
    </source>
</evidence>
<name>K2KY66_9GAMM</name>
<dbReference type="AlphaFoldDB" id="K2KY66"/>
<keyword evidence="3" id="KW-1185">Reference proteome</keyword>
<feature type="compositionally biased region" description="Basic and acidic residues" evidence="1">
    <location>
        <begin position="105"/>
        <end position="117"/>
    </location>
</feature>
<dbReference type="Proteomes" id="UP000014115">
    <property type="component" value="Unassembled WGS sequence"/>
</dbReference>
<protein>
    <submittedName>
        <fullName evidence="2">Uncharacterized protein</fullName>
    </submittedName>
</protein>
<feature type="region of interest" description="Disordered" evidence="1">
    <location>
        <begin position="97"/>
        <end position="117"/>
    </location>
</feature>
<evidence type="ECO:0000313" key="3">
    <source>
        <dbReference type="Proteomes" id="UP000014115"/>
    </source>
</evidence>
<dbReference type="PATRIC" id="fig|740709.3.peg.85"/>
<dbReference type="EMBL" id="AMRG01000001">
    <property type="protein sequence ID" value="EKE87514.1"/>
    <property type="molecule type" value="Genomic_DNA"/>
</dbReference>